<dbReference type="GO" id="GO:0000160">
    <property type="term" value="P:phosphorelay signal transduction system"/>
    <property type="evidence" value="ECO:0007669"/>
    <property type="project" value="UniProtKB-KW"/>
</dbReference>
<organism evidence="6 7">
    <name type="scientific">Vigna mungo</name>
    <name type="common">Black gram</name>
    <name type="synonym">Phaseolus mungo</name>
    <dbReference type="NCBI Taxonomy" id="3915"/>
    <lineage>
        <taxon>Eukaryota</taxon>
        <taxon>Viridiplantae</taxon>
        <taxon>Streptophyta</taxon>
        <taxon>Embryophyta</taxon>
        <taxon>Tracheophyta</taxon>
        <taxon>Spermatophyta</taxon>
        <taxon>Magnoliopsida</taxon>
        <taxon>eudicotyledons</taxon>
        <taxon>Gunneridae</taxon>
        <taxon>Pentapetalae</taxon>
        <taxon>rosids</taxon>
        <taxon>fabids</taxon>
        <taxon>Fabales</taxon>
        <taxon>Fabaceae</taxon>
        <taxon>Papilionoideae</taxon>
        <taxon>50 kb inversion clade</taxon>
        <taxon>NPAAA clade</taxon>
        <taxon>indigoferoid/millettioid clade</taxon>
        <taxon>Phaseoleae</taxon>
        <taxon>Vigna</taxon>
    </lineage>
</organism>
<evidence type="ECO:0000313" key="7">
    <source>
        <dbReference type="Proteomes" id="UP001374535"/>
    </source>
</evidence>
<evidence type="ECO:0000313" key="6">
    <source>
        <dbReference type="EMBL" id="WVZ23163.1"/>
    </source>
</evidence>
<feature type="domain" description="Response regulatory" evidence="5">
    <location>
        <begin position="19"/>
        <end position="135"/>
    </location>
</feature>
<comment type="caution">
    <text evidence="4">Lacks conserved residue(s) required for the propagation of feature annotation.</text>
</comment>
<dbReference type="SMART" id="SM00448">
    <property type="entry name" value="REC"/>
    <property type="match status" value="1"/>
</dbReference>
<evidence type="ECO:0000256" key="1">
    <source>
        <dbReference type="ARBA" id="ARBA00023012"/>
    </source>
</evidence>
<dbReference type="AlphaFoldDB" id="A0AAQ3SB69"/>
<dbReference type="PROSITE" id="PS50110">
    <property type="entry name" value="RESPONSE_REGULATORY"/>
    <property type="match status" value="1"/>
</dbReference>
<evidence type="ECO:0000256" key="2">
    <source>
        <dbReference type="ARBA" id="ARBA00023015"/>
    </source>
</evidence>
<dbReference type="SUPFAM" id="SSF52172">
    <property type="entry name" value="CheY-like"/>
    <property type="match status" value="1"/>
</dbReference>
<evidence type="ECO:0000259" key="5">
    <source>
        <dbReference type="PROSITE" id="PS50110"/>
    </source>
</evidence>
<reference evidence="6 7" key="1">
    <citation type="journal article" date="2023" name="Life. Sci Alliance">
        <title>Evolutionary insights into 3D genome organization and epigenetic landscape of Vigna mungo.</title>
        <authorList>
            <person name="Junaid A."/>
            <person name="Singh B."/>
            <person name="Bhatia S."/>
        </authorList>
    </citation>
    <scope>NUCLEOTIDE SEQUENCE [LARGE SCALE GENOMIC DNA]</scope>
    <source>
        <strain evidence="6">Urdbean</strain>
    </source>
</reference>
<dbReference type="Proteomes" id="UP001374535">
    <property type="component" value="Chromosome 1"/>
</dbReference>
<gene>
    <name evidence="6" type="ORF">V8G54_001707</name>
</gene>
<protein>
    <recommendedName>
        <fullName evidence="5">Response regulatory domain-containing protein</fullName>
    </recommendedName>
</protein>
<name>A0AAQ3SB69_VIGMU</name>
<accession>A0AAQ3SB69</accession>
<evidence type="ECO:0000256" key="4">
    <source>
        <dbReference type="PROSITE-ProRule" id="PRU00169"/>
    </source>
</evidence>
<keyword evidence="1" id="KW-0902">Two-component regulatory system</keyword>
<sequence length="166" mass="19123">MAGISSPAINISEFPSNLNVLAIDTDLRVFEFINKSCKEDSHQVIICTESSSAVDVLLKKEIDIHLIIMELHMPMMDGYEFLQFLNKEVIDIPFAVMSEDYSSISMTKAFDLGACDYFKKPFNDDYWLNLWGSMFKHHIYLRRKKKNIDSLDDDEIMGKSDNSVCF</sequence>
<dbReference type="Gene3D" id="3.40.50.2300">
    <property type="match status" value="1"/>
</dbReference>
<dbReference type="GO" id="GO:0009736">
    <property type="term" value="P:cytokinin-activated signaling pathway"/>
    <property type="evidence" value="ECO:0007669"/>
    <property type="project" value="InterPro"/>
</dbReference>
<keyword evidence="2" id="KW-0805">Transcription regulation</keyword>
<dbReference type="EMBL" id="CP144700">
    <property type="protein sequence ID" value="WVZ23163.1"/>
    <property type="molecule type" value="Genomic_DNA"/>
</dbReference>
<keyword evidence="7" id="KW-1185">Reference proteome</keyword>
<dbReference type="Pfam" id="PF00072">
    <property type="entry name" value="Response_reg"/>
    <property type="match status" value="1"/>
</dbReference>
<dbReference type="InterPro" id="IPR001789">
    <property type="entry name" value="Sig_transdc_resp-reg_receiver"/>
</dbReference>
<keyword evidence="3" id="KW-0804">Transcription</keyword>
<dbReference type="InterPro" id="IPR011006">
    <property type="entry name" value="CheY-like_superfamily"/>
</dbReference>
<evidence type="ECO:0000256" key="3">
    <source>
        <dbReference type="ARBA" id="ARBA00023163"/>
    </source>
</evidence>
<dbReference type="PANTHER" id="PTHR43874:SF206">
    <property type="entry name" value="RESPONSE REGULATOR RECEIVER DOMAIN PROTEIN"/>
    <property type="match status" value="1"/>
</dbReference>
<dbReference type="InterPro" id="IPR045279">
    <property type="entry name" value="ARR-like"/>
</dbReference>
<proteinExistence type="predicted"/>
<dbReference type="PANTHER" id="PTHR43874">
    <property type="entry name" value="TWO-COMPONENT RESPONSE REGULATOR"/>
    <property type="match status" value="1"/>
</dbReference>